<keyword evidence="12" id="KW-1133">Transmembrane helix</keyword>
<evidence type="ECO:0000256" key="1">
    <source>
        <dbReference type="ARBA" id="ARBA00000707"/>
    </source>
</evidence>
<keyword evidence="4" id="KW-0645">Protease</keyword>
<sequence length="304" mass="34688">IETRVTRNWGVIGGIAAAIAAGVLCLFGAQLQKKGRKKKGMVPGLLNLGNTFFLNSFLQGLAACPSFICWREKILDSPVNQMCTRQPAVQYSVTASKRMHMNSFMSLRLLWRRSESVYLKSLTFLICRLWSTSSSHTKSMEVSASLSWSFNEQHAVQALWTPASSVSLHPFTKTDMVQRRNPEKTGARAVLRVSVDGQLQTQRFHREEDQTCSESHSDRKLRWFCRKANYHHCPSQYLFQLTAVLVHHGDMHSGHFVTYRRSPSPPHLAFSSQWLWVSDDSVRKASLQEVLSSNAYMLFYERVQ</sequence>
<dbReference type="PANTHER" id="PTHR24006">
    <property type="entry name" value="UBIQUITIN CARBOXYL-TERMINAL HYDROLASE"/>
    <property type="match status" value="1"/>
</dbReference>
<dbReference type="KEGG" id="tng:GSTEN00029511G001"/>
<evidence type="ECO:0000256" key="2">
    <source>
        <dbReference type="ARBA" id="ARBA00009085"/>
    </source>
</evidence>
<dbReference type="SUPFAM" id="SSF54001">
    <property type="entry name" value="Cysteine proteinases"/>
    <property type="match status" value="1"/>
</dbReference>
<keyword evidence="6" id="KW-0378">Hydrolase</keyword>
<evidence type="ECO:0000256" key="6">
    <source>
        <dbReference type="ARBA" id="ARBA00022801"/>
    </source>
</evidence>
<feature type="non-terminal residue" evidence="14">
    <location>
        <position position="304"/>
    </location>
</feature>
<comment type="catalytic activity">
    <reaction evidence="1">
        <text>Thiol-dependent hydrolysis of ester, thioester, amide, peptide and isopeptide bonds formed by the C-terminal Gly of ubiquitin (a 76-residue protein attached to proteins as an intracellular targeting signal).</text>
        <dbReference type="EC" id="3.4.19.12"/>
    </reaction>
</comment>
<accession>Q4RSX2</accession>
<protein>
    <recommendedName>
        <fullName evidence="8">Ubiquitin carboxyl-terminal hydrolase 30</fullName>
        <ecNumber evidence="3">3.4.19.12</ecNumber>
    </recommendedName>
    <alternativeName>
        <fullName evidence="10">Deubiquitinating enzyme 30</fullName>
    </alternativeName>
    <alternativeName>
        <fullName evidence="9">Ubiquitin thioesterase 30</fullName>
    </alternativeName>
    <alternativeName>
        <fullName evidence="11">Ubiquitin-specific-processing protease 30</fullName>
    </alternativeName>
</protein>
<evidence type="ECO:0000313" key="14">
    <source>
        <dbReference type="EMBL" id="CAG08510.1"/>
    </source>
</evidence>
<evidence type="ECO:0000256" key="8">
    <source>
        <dbReference type="ARBA" id="ARBA00039426"/>
    </source>
</evidence>
<dbReference type="MEROPS" id="C19.060"/>
<feature type="transmembrane region" description="Helical" evidence="12">
    <location>
        <begin position="12"/>
        <end position="31"/>
    </location>
</feature>
<evidence type="ECO:0000259" key="13">
    <source>
        <dbReference type="PROSITE" id="PS50235"/>
    </source>
</evidence>
<dbReference type="GO" id="GO:0005634">
    <property type="term" value="C:nucleus"/>
    <property type="evidence" value="ECO:0007669"/>
    <property type="project" value="TreeGrafter"/>
</dbReference>
<keyword evidence="7" id="KW-0788">Thiol protease</keyword>
<evidence type="ECO:0000256" key="7">
    <source>
        <dbReference type="ARBA" id="ARBA00022807"/>
    </source>
</evidence>
<dbReference type="AlphaFoldDB" id="Q4RSX2"/>
<keyword evidence="12" id="KW-0472">Membrane</keyword>
<feature type="domain" description="USP" evidence="13">
    <location>
        <begin position="43"/>
        <end position="303"/>
    </location>
</feature>
<dbReference type="GO" id="GO:0005829">
    <property type="term" value="C:cytosol"/>
    <property type="evidence" value="ECO:0007669"/>
    <property type="project" value="TreeGrafter"/>
</dbReference>
<dbReference type="InterPro" id="IPR001394">
    <property type="entry name" value="Peptidase_C19_UCH"/>
</dbReference>
<proteinExistence type="inferred from homology"/>
<evidence type="ECO:0000256" key="4">
    <source>
        <dbReference type="ARBA" id="ARBA00022670"/>
    </source>
</evidence>
<organism evidence="14">
    <name type="scientific">Tetraodon nigroviridis</name>
    <name type="common">Spotted green pufferfish</name>
    <name type="synonym">Chelonodon nigroviridis</name>
    <dbReference type="NCBI Taxonomy" id="99883"/>
    <lineage>
        <taxon>Eukaryota</taxon>
        <taxon>Metazoa</taxon>
        <taxon>Chordata</taxon>
        <taxon>Craniata</taxon>
        <taxon>Vertebrata</taxon>
        <taxon>Euteleostomi</taxon>
        <taxon>Actinopterygii</taxon>
        <taxon>Neopterygii</taxon>
        <taxon>Teleostei</taxon>
        <taxon>Neoteleostei</taxon>
        <taxon>Acanthomorphata</taxon>
        <taxon>Eupercaria</taxon>
        <taxon>Tetraodontiformes</taxon>
        <taxon>Tetradontoidea</taxon>
        <taxon>Tetraodontidae</taxon>
        <taxon>Tetraodon</taxon>
    </lineage>
</organism>
<dbReference type="Pfam" id="PF00443">
    <property type="entry name" value="UCH"/>
    <property type="match status" value="1"/>
</dbReference>
<reference evidence="14" key="1">
    <citation type="journal article" date="2004" name="Nature">
        <title>Genome duplication in the teleost fish Tetraodon nigroviridis reveals the early vertebrate proto-karyotype.</title>
        <authorList>
            <person name="Jaillon O."/>
            <person name="Aury J.-M."/>
            <person name="Brunet F."/>
            <person name="Petit J.-L."/>
            <person name="Stange-Thomann N."/>
            <person name="Mauceli E."/>
            <person name="Bouneau L."/>
            <person name="Fischer C."/>
            <person name="Ozouf-Costaz C."/>
            <person name="Bernot A."/>
            <person name="Nicaud S."/>
            <person name="Jaffe D."/>
            <person name="Fisher S."/>
            <person name="Lutfalla G."/>
            <person name="Dossat C."/>
            <person name="Segurens B."/>
            <person name="Dasilva C."/>
            <person name="Salanoubat M."/>
            <person name="Levy M."/>
            <person name="Boudet N."/>
            <person name="Castellano S."/>
            <person name="Anthouard V."/>
            <person name="Jubin C."/>
            <person name="Castelli V."/>
            <person name="Katinka M."/>
            <person name="Vacherie B."/>
            <person name="Biemont C."/>
            <person name="Skalli Z."/>
            <person name="Cattolico L."/>
            <person name="Poulain J."/>
            <person name="De Berardinis V."/>
            <person name="Cruaud C."/>
            <person name="Duprat S."/>
            <person name="Brottier P."/>
            <person name="Coutanceau J.-P."/>
            <person name="Gouzy J."/>
            <person name="Parra G."/>
            <person name="Lardier G."/>
            <person name="Chapple C."/>
            <person name="McKernan K.J."/>
            <person name="McEwan P."/>
            <person name="Bosak S."/>
            <person name="Kellis M."/>
            <person name="Volff J.-N."/>
            <person name="Guigo R."/>
            <person name="Zody M.C."/>
            <person name="Mesirov J."/>
            <person name="Lindblad-Toh K."/>
            <person name="Birren B."/>
            <person name="Nusbaum C."/>
            <person name="Kahn D."/>
            <person name="Robinson-Rechavi M."/>
            <person name="Laudet V."/>
            <person name="Schachter V."/>
            <person name="Quetier F."/>
            <person name="Saurin W."/>
            <person name="Scarpelli C."/>
            <person name="Wincker P."/>
            <person name="Lander E.S."/>
            <person name="Weissenbach J."/>
            <person name="Roest Crollius H."/>
        </authorList>
    </citation>
    <scope>NUCLEOTIDE SEQUENCE [LARGE SCALE GENOMIC DNA]</scope>
</reference>
<dbReference type="InterPro" id="IPR018200">
    <property type="entry name" value="USP_CS"/>
</dbReference>
<dbReference type="GO" id="GO:0004843">
    <property type="term" value="F:cysteine-type deubiquitinase activity"/>
    <property type="evidence" value="ECO:0007669"/>
    <property type="project" value="UniProtKB-EC"/>
</dbReference>
<evidence type="ECO:0000256" key="12">
    <source>
        <dbReference type="SAM" id="Phobius"/>
    </source>
</evidence>
<dbReference type="GO" id="GO:0016579">
    <property type="term" value="P:protein deubiquitination"/>
    <property type="evidence" value="ECO:0007669"/>
    <property type="project" value="InterPro"/>
</dbReference>
<evidence type="ECO:0000256" key="10">
    <source>
        <dbReference type="ARBA" id="ARBA00042421"/>
    </source>
</evidence>
<dbReference type="Gene3D" id="3.90.70.10">
    <property type="entry name" value="Cysteine proteinases"/>
    <property type="match status" value="2"/>
</dbReference>
<dbReference type="PANTHER" id="PTHR24006:SF888">
    <property type="entry name" value="UBIQUITIN CARBOXYL-TERMINAL HYDROLASE 30"/>
    <property type="match status" value="1"/>
</dbReference>
<keyword evidence="12" id="KW-0812">Transmembrane</keyword>
<evidence type="ECO:0000256" key="3">
    <source>
        <dbReference type="ARBA" id="ARBA00012759"/>
    </source>
</evidence>
<dbReference type="InterPro" id="IPR038765">
    <property type="entry name" value="Papain-like_cys_pep_sf"/>
</dbReference>
<gene>
    <name evidence="14" type="ORF">GSTENG00029511001</name>
</gene>
<dbReference type="InterPro" id="IPR050164">
    <property type="entry name" value="Peptidase_C19"/>
</dbReference>
<keyword evidence="5" id="KW-0833">Ubl conjugation pathway</keyword>
<reference evidence="14" key="2">
    <citation type="submission" date="2004-02" db="EMBL/GenBank/DDBJ databases">
        <authorList>
            <consortium name="Genoscope"/>
            <consortium name="Whitehead Institute Centre for Genome Research"/>
        </authorList>
    </citation>
    <scope>NUCLEOTIDE SEQUENCE</scope>
</reference>
<dbReference type="EC" id="3.4.19.12" evidence="3"/>
<dbReference type="GO" id="GO:0006508">
    <property type="term" value="P:proteolysis"/>
    <property type="evidence" value="ECO:0007669"/>
    <property type="project" value="UniProtKB-KW"/>
</dbReference>
<dbReference type="InterPro" id="IPR028889">
    <property type="entry name" value="USP"/>
</dbReference>
<dbReference type="PROSITE" id="PS00973">
    <property type="entry name" value="USP_2"/>
    <property type="match status" value="1"/>
</dbReference>
<comment type="caution">
    <text evidence="14">The sequence shown here is derived from an EMBL/GenBank/DDBJ whole genome shotgun (WGS) entry which is preliminary data.</text>
</comment>
<evidence type="ECO:0000256" key="9">
    <source>
        <dbReference type="ARBA" id="ARBA00041286"/>
    </source>
</evidence>
<dbReference type="EMBL" id="CAAE01014999">
    <property type="protein sequence ID" value="CAG08510.1"/>
    <property type="molecule type" value="Genomic_DNA"/>
</dbReference>
<name>Q4RSX2_TETNG</name>
<dbReference type="OrthoDB" id="2248014at2759"/>
<evidence type="ECO:0000256" key="11">
    <source>
        <dbReference type="ARBA" id="ARBA00043004"/>
    </source>
</evidence>
<dbReference type="PROSITE" id="PS50235">
    <property type="entry name" value="USP_3"/>
    <property type="match status" value="1"/>
</dbReference>
<evidence type="ECO:0000256" key="5">
    <source>
        <dbReference type="ARBA" id="ARBA00022786"/>
    </source>
</evidence>
<feature type="non-terminal residue" evidence="14">
    <location>
        <position position="1"/>
    </location>
</feature>
<comment type="similarity">
    <text evidence="2">Belongs to the peptidase C19 family.</text>
</comment>